<dbReference type="GO" id="GO:0005737">
    <property type="term" value="C:cytoplasm"/>
    <property type="evidence" value="ECO:0007669"/>
    <property type="project" value="TreeGrafter"/>
</dbReference>
<keyword evidence="5 6" id="KW-0012">Acyltransferase</keyword>
<dbReference type="Proteomes" id="UP000002368">
    <property type="component" value="Chromosome"/>
</dbReference>
<dbReference type="InterPro" id="IPR001078">
    <property type="entry name" value="2-oxoacid_DH_actylTfrase"/>
</dbReference>
<comment type="similarity">
    <text evidence="2 6">Belongs to the 2-oxoacid dehydrogenase family.</text>
</comment>
<dbReference type="Pfam" id="PF02817">
    <property type="entry name" value="E3_binding"/>
    <property type="match status" value="1"/>
</dbReference>
<accession>D5WUJ0</accession>
<dbReference type="SUPFAM" id="SSF47005">
    <property type="entry name" value="Peripheral subunit-binding domain of 2-oxo acid dehydrogenase complex"/>
    <property type="match status" value="1"/>
</dbReference>
<dbReference type="InterPro" id="IPR003016">
    <property type="entry name" value="2-oxoA_DH_lipoyl-BS"/>
</dbReference>
<feature type="domain" description="Peripheral subunit-binding (PSBD)" evidence="9">
    <location>
        <begin position="129"/>
        <end position="166"/>
    </location>
</feature>
<dbReference type="Pfam" id="PF00364">
    <property type="entry name" value="Biotin_lipoyl"/>
    <property type="match status" value="1"/>
</dbReference>
<dbReference type="GO" id="GO:0016407">
    <property type="term" value="F:acetyltransferase activity"/>
    <property type="evidence" value="ECO:0007669"/>
    <property type="project" value="TreeGrafter"/>
</dbReference>
<dbReference type="PROSITE" id="PS50968">
    <property type="entry name" value="BIOTINYL_LIPOYL"/>
    <property type="match status" value="1"/>
</dbReference>
<dbReference type="KEGG" id="bts:Btus_0617"/>
<comment type="cofactor">
    <cofactor evidence="1 6">
        <name>(R)-lipoate</name>
        <dbReference type="ChEBI" id="CHEBI:83088"/>
    </cofactor>
</comment>
<dbReference type="HOGENOM" id="CLU_016733_10_0_9"/>
<dbReference type="eggNOG" id="COG0508">
    <property type="taxonomic scope" value="Bacteria"/>
</dbReference>
<evidence type="ECO:0000256" key="6">
    <source>
        <dbReference type="RuleBase" id="RU003423"/>
    </source>
</evidence>
<evidence type="ECO:0000256" key="3">
    <source>
        <dbReference type="ARBA" id="ARBA00022679"/>
    </source>
</evidence>
<dbReference type="PANTHER" id="PTHR43178:SF5">
    <property type="entry name" value="LIPOAMIDE ACYLTRANSFERASE COMPONENT OF BRANCHED-CHAIN ALPHA-KETO ACID DEHYDROGENASE COMPLEX, MITOCHONDRIAL"/>
    <property type="match status" value="1"/>
</dbReference>
<evidence type="ECO:0000256" key="2">
    <source>
        <dbReference type="ARBA" id="ARBA00007317"/>
    </source>
</evidence>
<feature type="region of interest" description="Disordered" evidence="7">
    <location>
        <begin position="84"/>
        <end position="129"/>
    </location>
</feature>
<evidence type="ECO:0000259" key="8">
    <source>
        <dbReference type="PROSITE" id="PS50968"/>
    </source>
</evidence>
<dbReference type="CDD" id="cd06849">
    <property type="entry name" value="lipoyl_domain"/>
    <property type="match status" value="1"/>
</dbReference>
<dbReference type="STRING" id="562970.Btus_0617"/>
<evidence type="ECO:0000313" key="10">
    <source>
        <dbReference type="EMBL" id="ADG05380.1"/>
    </source>
</evidence>
<keyword evidence="3 6" id="KW-0808">Transferase</keyword>
<dbReference type="SUPFAM" id="SSF52777">
    <property type="entry name" value="CoA-dependent acyltransferases"/>
    <property type="match status" value="1"/>
</dbReference>
<evidence type="ECO:0000256" key="4">
    <source>
        <dbReference type="ARBA" id="ARBA00022823"/>
    </source>
</evidence>
<dbReference type="PROSITE" id="PS00189">
    <property type="entry name" value="LIPOYL"/>
    <property type="match status" value="1"/>
</dbReference>
<dbReference type="Gene3D" id="4.10.320.10">
    <property type="entry name" value="E3-binding domain"/>
    <property type="match status" value="1"/>
</dbReference>
<dbReference type="SUPFAM" id="SSF51230">
    <property type="entry name" value="Single hybrid motif"/>
    <property type="match status" value="1"/>
</dbReference>
<sequence>MIYQWRLPDVGEGIHEAEIVRWRVQPGEVVTEDQVLLEVQTDKATVEIPSPVAGKVVEVHGDEGQVVPVGTVLVEIETEEGQVSPGLRGVAAESGMPAGSATSGVVGRESERQVPPGSPGTGNGLQRAKAAPVVRRLARELGIDINQVPGTGPGGRVLEEDVRAFAARGGDRDLGGGTSGPEVQVGEGRSETGAQRLSTAEPKKQETVSPVGAREAEGSFAEGQDADEQRIPLRGVRRVIAEHMVQSKFTIPHVTGMDEADVTELVAFRRQVEESAAEGQVKITYLPFIVKAVVAGLKAYPYFNAGLDDERREIVLKRRYHIGIAVDAPDGLLVPIVHDADRKSVLEIAEEIEELKEKARSGSLSPDEMRGGTFTISNIGSFGGLFATPIIHYPQAAILATGKIVRRPVMLEDDRVVGRWMMPISLTFDHRIIDGAAATRFMGYIMQLLGNPMQLMVRI</sequence>
<protein>
    <recommendedName>
        <fullName evidence="6">Dihydrolipoamide acetyltransferase component of pyruvate dehydrogenase complex</fullName>
        <ecNumber evidence="6">2.3.1.-</ecNumber>
    </recommendedName>
</protein>
<keyword evidence="4 6" id="KW-0450">Lipoyl</keyword>
<evidence type="ECO:0000313" key="11">
    <source>
        <dbReference type="Proteomes" id="UP000002368"/>
    </source>
</evidence>
<dbReference type="GO" id="GO:0031405">
    <property type="term" value="F:lipoic acid binding"/>
    <property type="evidence" value="ECO:0007669"/>
    <property type="project" value="TreeGrafter"/>
</dbReference>
<dbReference type="AlphaFoldDB" id="D5WUJ0"/>
<gene>
    <name evidence="10" type="ordered locus">Btus_0617</name>
</gene>
<dbReference type="Gene3D" id="2.40.50.100">
    <property type="match status" value="1"/>
</dbReference>
<dbReference type="Gene3D" id="3.30.559.10">
    <property type="entry name" value="Chloramphenicol acetyltransferase-like domain"/>
    <property type="match status" value="1"/>
</dbReference>
<dbReference type="InterPro" id="IPR004167">
    <property type="entry name" value="PSBD"/>
</dbReference>
<dbReference type="OrthoDB" id="9805770at2"/>
<dbReference type="InterPro" id="IPR023213">
    <property type="entry name" value="CAT-like_dom_sf"/>
</dbReference>
<evidence type="ECO:0000256" key="1">
    <source>
        <dbReference type="ARBA" id="ARBA00001938"/>
    </source>
</evidence>
<dbReference type="InterPro" id="IPR036625">
    <property type="entry name" value="E3-bd_dom_sf"/>
</dbReference>
<feature type="region of interest" description="Disordered" evidence="7">
    <location>
        <begin position="168"/>
        <end position="227"/>
    </location>
</feature>
<dbReference type="InterPro" id="IPR011053">
    <property type="entry name" value="Single_hybrid_motif"/>
</dbReference>
<dbReference type="EC" id="2.3.1.-" evidence="6"/>
<dbReference type="PANTHER" id="PTHR43178">
    <property type="entry name" value="DIHYDROLIPOAMIDE ACETYLTRANSFERASE COMPONENT OF PYRUVATE DEHYDROGENASE COMPLEX"/>
    <property type="match status" value="1"/>
</dbReference>
<dbReference type="EMBL" id="CP002017">
    <property type="protein sequence ID" value="ADG05380.1"/>
    <property type="molecule type" value="Genomic_DNA"/>
</dbReference>
<feature type="domain" description="Lipoyl-binding" evidence="8">
    <location>
        <begin position="2"/>
        <end position="77"/>
    </location>
</feature>
<dbReference type="InterPro" id="IPR000089">
    <property type="entry name" value="Biotin_lipoyl"/>
</dbReference>
<keyword evidence="11" id="KW-1185">Reference proteome</keyword>
<organism evidence="10 11">
    <name type="scientific">Kyrpidia tusciae (strain DSM 2912 / NBRC 15312 / T2)</name>
    <name type="common">Bacillus tusciae</name>
    <dbReference type="NCBI Taxonomy" id="562970"/>
    <lineage>
        <taxon>Bacteria</taxon>
        <taxon>Bacillati</taxon>
        <taxon>Bacillota</taxon>
        <taxon>Bacilli</taxon>
        <taxon>Bacillales</taxon>
        <taxon>Alicyclobacillaceae</taxon>
        <taxon>Kyrpidia</taxon>
    </lineage>
</organism>
<dbReference type="PROSITE" id="PS51826">
    <property type="entry name" value="PSBD"/>
    <property type="match status" value="1"/>
</dbReference>
<dbReference type="FunFam" id="3.30.559.10:FF:000007">
    <property type="entry name" value="Dihydrolipoamide acetyltransferase component of pyruvate dehydrogenase complex"/>
    <property type="match status" value="1"/>
</dbReference>
<proteinExistence type="inferred from homology"/>
<dbReference type="RefSeq" id="WP_013074672.1">
    <property type="nucleotide sequence ID" value="NC_014098.1"/>
</dbReference>
<evidence type="ECO:0000256" key="5">
    <source>
        <dbReference type="ARBA" id="ARBA00023315"/>
    </source>
</evidence>
<name>D5WUJ0_KYRT2</name>
<dbReference type="InterPro" id="IPR050743">
    <property type="entry name" value="2-oxoacid_DH_E2_comp"/>
</dbReference>
<evidence type="ECO:0000259" key="9">
    <source>
        <dbReference type="PROSITE" id="PS51826"/>
    </source>
</evidence>
<evidence type="ECO:0000256" key="7">
    <source>
        <dbReference type="SAM" id="MobiDB-lite"/>
    </source>
</evidence>
<reference evidence="10 11" key="1">
    <citation type="journal article" date="2011" name="Stand. Genomic Sci.">
        <title>Complete genome sequence of the thermophilic, hydrogen-oxidizing Bacillus tusciae type strain (T2) and reclassification in the new genus, Kyrpidia gen. nov. as Kyrpidia tusciae comb. nov. and emendation of the family Alicyclobacillaceae da Costa and Rainey, 2010.</title>
        <authorList>
            <person name="Klenk H.P."/>
            <person name="Lapidus A."/>
            <person name="Chertkov O."/>
            <person name="Copeland A."/>
            <person name="Del Rio T.G."/>
            <person name="Nolan M."/>
            <person name="Lucas S."/>
            <person name="Chen F."/>
            <person name="Tice H."/>
            <person name="Cheng J.F."/>
            <person name="Han C."/>
            <person name="Bruce D."/>
            <person name="Goodwin L."/>
            <person name="Pitluck S."/>
            <person name="Pati A."/>
            <person name="Ivanova N."/>
            <person name="Mavromatis K."/>
            <person name="Daum C."/>
            <person name="Chen A."/>
            <person name="Palaniappan K."/>
            <person name="Chang Y.J."/>
            <person name="Land M."/>
            <person name="Hauser L."/>
            <person name="Jeffries C.D."/>
            <person name="Detter J.C."/>
            <person name="Rohde M."/>
            <person name="Abt B."/>
            <person name="Pukall R."/>
            <person name="Goker M."/>
            <person name="Bristow J."/>
            <person name="Markowitz V."/>
            <person name="Hugenholtz P."/>
            <person name="Eisen J.A."/>
        </authorList>
    </citation>
    <scope>NUCLEOTIDE SEQUENCE [LARGE SCALE GENOMIC DNA]</scope>
    <source>
        <strain evidence="10 11">DSM 2912</strain>
    </source>
</reference>
<dbReference type="Pfam" id="PF00198">
    <property type="entry name" value="2-oxoacid_dh"/>
    <property type="match status" value="1"/>
</dbReference>